<protein>
    <submittedName>
        <fullName evidence="1">Uncharacterized protein</fullName>
    </submittedName>
</protein>
<dbReference type="VEuPathDB" id="FungiDB:ASPZODRAFT_135561"/>
<dbReference type="EMBL" id="KV878349">
    <property type="protein sequence ID" value="OJJ44095.1"/>
    <property type="molecule type" value="Genomic_DNA"/>
</dbReference>
<dbReference type="Proteomes" id="UP000184188">
    <property type="component" value="Unassembled WGS sequence"/>
</dbReference>
<proteinExistence type="predicted"/>
<keyword evidence="2" id="KW-1185">Reference proteome</keyword>
<dbReference type="RefSeq" id="XP_022578605.1">
    <property type="nucleotide sequence ID" value="XM_022723835.1"/>
</dbReference>
<name>A0A1L9SA85_9EURO</name>
<dbReference type="AlphaFoldDB" id="A0A1L9SA85"/>
<gene>
    <name evidence="1" type="ORF">ASPZODRAFT_135561</name>
</gene>
<reference evidence="2" key="1">
    <citation type="journal article" date="2017" name="Genome Biol.">
        <title>Comparative genomics reveals high biological diversity and specific adaptations in the industrially and medically important fungal genus Aspergillus.</title>
        <authorList>
            <person name="de Vries R.P."/>
            <person name="Riley R."/>
            <person name="Wiebenga A."/>
            <person name="Aguilar-Osorio G."/>
            <person name="Amillis S."/>
            <person name="Uchima C.A."/>
            <person name="Anderluh G."/>
            <person name="Asadollahi M."/>
            <person name="Askin M."/>
            <person name="Barry K."/>
            <person name="Battaglia E."/>
            <person name="Bayram O."/>
            <person name="Benocci T."/>
            <person name="Braus-Stromeyer S.A."/>
            <person name="Caldana C."/>
            <person name="Canovas D."/>
            <person name="Cerqueira G.C."/>
            <person name="Chen F."/>
            <person name="Chen W."/>
            <person name="Choi C."/>
            <person name="Clum A."/>
            <person name="Dos Santos R.A."/>
            <person name="Damasio A.R."/>
            <person name="Diallinas G."/>
            <person name="Emri T."/>
            <person name="Fekete E."/>
            <person name="Flipphi M."/>
            <person name="Freyberg S."/>
            <person name="Gallo A."/>
            <person name="Gournas C."/>
            <person name="Habgood R."/>
            <person name="Hainaut M."/>
            <person name="Harispe M.L."/>
            <person name="Henrissat B."/>
            <person name="Hilden K.S."/>
            <person name="Hope R."/>
            <person name="Hossain A."/>
            <person name="Karabika E."/>
            <person name="Karaffa L."/>
            <person name="Karanyi Z."/>
            <person name="Krasevec N."/>
            <person name="Kuo A."/>
            <person name="Kusch H."/>
            <person name="LaButti K."/>
            <person name="Lagendijk E.L."/>
            <person name="Lapidus A."/>
            <person name="Levasseur A."/>
            <person name="Lindquist E."/>
            <person name="Lipzen A."/>
            <person name="Logrieco A.F."/>
            <person name="MacCabe A."/>
            <person name="Maekelae M.R."/>
            <person name="Malavazi I."/>
            <person name="Melin P."/>
            <person name="Meyer V."/>
            <person name="Mielnichuk N."/>
            <person name="Miskei M."/>
            <person name="Molnar A.P."/>
            <person name="Mule G."/>
            <person name="Ngan C.Y."/>
            <person name="Orejas M."/>
            <person name="Orosz E."/>
            <person name="Ouedraogo J.P."/>
            <person name="Overkamp K.M."/>
            <person name="Park H.-S."/>
            <person name="Perrone G."/>
            <person name="Piumi F."/>
            <person name="Punt P.J."/>
            <person name="Ram A.F."/>
            <person name="Ramon A."/>
            <person name="Rauscher S."/>
            <person name="Record E."/>
            <person name="Riano-Pachon D.M."/>
            <person name="Robert V."/>
            <person name="Roehrig J."/>
            <person name="Ruller R."/>
            <person name="Salamov A."/>
            <person name="Salih N.S."/>
            <person name="Samson R.A."/>
            <person name="Sandor E."/>
            <person name="Sanguinetti M."/>
            <person name="Schuetze T."/>
            <person name="Sepcic K."/>
            <person name="Shelest E."/>
            <person name="Sherlock G."/>
            <person name="Sophianopoulou V."/>
            <person name="Squina F.M."/>
            <person name="Sun H."/>
            <person name="Susca A."/>
            <person name="Todd R.B."/>
            <person name="Tsang A."/>
            <person name="Unkles S.E."/>
            <person name="van de Wiele N."/>
            <person name="van Rossen-Uffink D."/>
            <person name="Oliveira J.V."/>
            <person name="Vesth T.C."/>
            <person name="Visser J."/>
            <person name="Yu J.-H."/>
            <person name="Zhou M."/>
            <person name="Andersen M.R."/>
            <person name="Archer D.B."/>
            <person name="Baker S.E."/>
            <person name="Benoit I."/>
            <person name="Brakhage A.A."/>
            <person name="Braus G.H."/>
            <person name="Fischer R."/>
            <person name="Frisvad J.C."/>
            <person name="Goldman G.H."/>
            <person name="Houbraken J."/>
            <person name="Oakley B."/>
            <person name="Pocsi I."/>
            <person name="Scazzocchio C."/>
            <person name="Seiboth B."/>
            <person name="vanKuyk P.A."/>
            <person name="Wortman J."/>
            <person name="Dyer P.S."/>
            <person name="Grigoriev I.V."/>
        </authorList>
    </citation>
    <scope>NUCLEOTIDE SEQUENCE [LARGE SCALE GENOMIC DNA]</scope>
    <source>
        <strain evidence="2">CBS 506.65</strain>
    </source>
</reference>
<organism evidence="1 2">
    <name type="scientific">Penicilliopsis zonata CBS 506.65</name>
    <dbReference type="NCBI Taxonomy" id="1073090"/>
    <lineage>
        <taxon>Eukaryota</taxon>
        <taxon>Fungi</taxon>
        <taxon>Dikarya</taxon>
        <taxon>Ascomycota</taxon>
        <taxon>Pezizomycotina</taxon>
        <taxon>Eurotiomycetes</taxon>
        <taxon>Eurotiomycetidae</taxon>
        <taxon>Eurotiales</taxon>
        <taxon>Aspergillaceae</taxon>
        <taxon>Penicilliopsis</taxon>
    </lineage>
</organism>
<evidence type="ECO:0000313" key="2">
    <source>
        <dbReference type="Proteomes" id="UP000184188"/>
    </source>
</evidence>
<sequence length="93" mass="10689">MDSCNGCFRAFAKGHHLQQYSIDRLVDPVGRFLFFFSLLGVSLFPIRVDVRTLPASESFQLAIQLFLQGVRVQWDRKMGIRVSLSVRVRSSRI</sequence>
<accession>A0A1L9SA85</accession>
<evidence type="ECO:0000313" key="1">
    <source>
        <dbReference type="EMBL" id="OJJ44095.1"/>
    </source>
</evidence>
<dbReference type="GeneID" id="34610300"/>